<dbReference type="AlphaFoldDB" id="A0A0N7L3T4"/>
<dbReference type="EMBL" id="CCYD01000246">
    <property type="protein sequence ID" value="CEG36763.1"/>
    <property type="molecule type" value="Genomic_DNA"/>
</dbReference>
<sequence length="138" mass="15073">MIANRLCKALQKFKELKVIKTDVKPRSLSCANTYGKVGNTKSVVLRSPRAIQRVKFQSQGAGLVRTLNGDPLKFSYACNSLVSRSQGASTTLWDGGDWSLFAKMFSCWRIAWTSAISGDITATAGKIFSRLCISLCDG</sequence>
<reference evidence="2" key="1">
    <citation type="submission" date="2014-09" db="EMBL/GenBank/DDBJ databases">
        <authorList>
            <person name="Sharma Rahul"/>
            <person name="Thines Marco"/>
        </authorList>
    </citation>
    <scope>NUCLEOTIDE SEQUENCE [LARGE SCALE GENOMIC DNA]</scope>
</reference>
<organism evidence="1 2">
    <name type="scientific">Plasmopara halstedii</name>
    <name type="common">Downy mildew of sunflower</name>
    <dbReference type="NCBI Taxonomy" id="4781"/>
    <lineage>
        <taxon>Eukaryota</taxon>
        <taxon>Sar</taxon>
        <taxon>Stramenopiles</taxon>
        <taxon>Oomycota</taxon>
        <taxon>Peronosporomycetes</taxon>
        <taxon>Peronosporales</taxon>
        <taxon>Peronosporaceae</taxon>
        <taxon>Plasmopara</taxon>
    </lineage>
</organism>
<dbReference type="GeneID" id="36399068"/>
<accession>A0A0N7L3T4</accession>
<protein>
    <submittedName>
        <fullName evidence="1">Uncharacterized protein</fullName>
    </submittedName>
</protein>
<proteinExistence type="predicted"/>
<dbReference type="RefSeq" id="XP_024573132.1">
    <property type="nucleotide sequence ID" value="XM_024722012.1"/>
</dbReference>
<evidence type="ECO:0000313" key="1">
    <source>
        <dbReference type="EMBL" id="CEG36763.1"/>
    </source>
</evidence>
<name>A0A0N7L3T4_PLAHL</name>
<keyword evidence="2" id="KW-1185">Reference proteome</keyword>
<dbReference type="Proteomes" id="UP000054928">
    <property type="component" value="Unassembled WGS sequence"/>
</dbReference>
<evidence type="ECO:0000313" key="2">
    <source>
        <dbReference type="Proteomes" id="UP000054928"/>
    </source>
</evidence>